<gene>
    <name evidence="1" type="ORF">NM688_g4196</name>
</gene>
<name>A0ACC1T3S9_9APHY</name>
<comment type="caution">
    <text evidence="1">The sequence shown here is derived from an EMBL/GenBank/DDBJ whole genome shotgun (WGS) entry which is preliminary data.</text>
</comment>
<sequence>MKPRSVNGNSQSISYTWYHLQSCPDRPGVYCLSASPTFYQFTWADASGPVTSSKYQWKQQDGYELGPLIAFLYSLYVPPANHFLKDPTITLRRDDQDGPPFAFTQGVPPSWDIHCGDRVYENCKILSVAHPWGRRTTVFEHERDGKKTIIKEYYRDGRRRFKEEDLLNQIHSKGTMPGVIRHVFCEEVMTGDDTITTARDEVALTSGRVEHQTKVRLVFPTVGQHLSQVSSLKELLMVFFDLVEVHRAILNTGIMHRDISLNNILFRPTHAFNSGDEASPIVCNPEPKFICDVDKSFNLEPSRHPRARATCLLIDFDNAARTEVSGLEGKELVHRTGTPMYIARAVSRGEMLGKYSWHKKFTAMPELTNRARELYNDTWGKEVYEMYSDLPDTCHGCKVPEEAALSAIHQRAINNSYRHRPDHDVESMGWSLLILCMQAVPKGPANGEAVKPEFRDACKTMKDHTIGKQHVDRRDQLLSNIALEENYRKDLIHPDLLIAPFDKLLQRLALHMMPEYGLLEGIRHDHLHEVWRRLLLCCLVEMGDENLDVELDPKKMRKMEELANSKSLKRGRDGGDGASKRRRPVNLERGRDGGDDDTQDAKRSRVSGQASTIGSESGYMSSAGLLDWRFLTVSLRNSIRPTARMLDARSCEEIGTLTESRAHHAPALAPTTSDREGIQLKQDALQTVTRPATTNGLADPQEATRVPSSSASDEQESEGDNLPHMVQLAHPNASSVSQPPHDSQTLKLPDSAAKASLRDRPSTLITAF</sequence>
<keyword evidence="2" id="KW-1185">Reference proteome</keyword>
<proteinExistence type="predicted"/>
<reference evidence="1" key="1">
    <citation type="submission" date="2022-07" db="EMBL/GenBank/DDBJ databases">
        <title>Genome Sequence of Phlebia brevispora.</title>
        <authorList>
            <person name="Buettner E."/>
        </authorList>
    </citation>
    <scope>NUCLEOTIDE SEQUENCE</scope>
    <source>
        <strain evidence="1">MPL23</strain>
    </source>
</reference>
<protein>
    <submittedName>
        <fullName evidence="1">Uncharacterized protein</fullName>
    </submittedName>
</protein>
<organism evidence="1 2">
    <name type="scientific">Phlebia brevispora</name>
    <dbReference type="NCBI Taxonomy" id="194682"/>
    <lineage>
        <taxon>Eukaryota</taxon>
        <taxon>Fungi</taxon>
        <taxon>Dikarya</taxon>
        <taxon>Basidiomycota</taxon>
        <taxon>Agaricomycotina</taxon>
        <taxon>Agaricomycetes</taxon>
        <taxon>Polyporales</taxon>
        <taxon>Meruliaceae</taxon>
        <taxon>Phlebia</taxon>
    </lineage>
</organism>
<dbReference type="Proteomes" id="UP001148662">
    <property type="component" value="Unassembled WGS sequence"/>
</dbReference>
<evidence type="ECO:0000313" key="1">
    <source>
        <dbReference type="EMBL" id="KAJ3552342.1"/>
    </source>
</evidence>
<evidence type="ECO:0000313" key="2">
    <source>
        <dbReference type="Proteomes" id="UP001148662"/>
    </source>
</evidence>
<accession>A0ACC1T3S9</accession>
<dbReference type="EMBL" id="JANHOG010000672">
    <property type="protein sequence ID" value="KAJ3552342.1"/>
    <property type="molecule type" value="Genomic_DNA"/>
</dbReference>